<evidence type="ECO:0000313" key="3">
    <source>
        <dbReference type="Proteomes" id="UP000076798"/>
    </source>
</evidence>
<reference evidence="2 3" key="1">
    <citation type="journal article" date="2016" name="Mol. Biol. Evol.">
        <title>Comparative Genomics of Early-Diverging Mushroom-Forming Fungi Provides Insights into the Origins of Lignocellulose Decay Capabilities.</title>
        <authorList>
            <person name="Nagy L.G."/>
            <person name="Riley R."/>
            <person name="Tritt A."/>
            <person name="Adam C."/>
            <person name="Daum C."/>
            <person name="Floudas D."/>
            <person name="Sun H."/>
            <person name="Yadav J.S."/>
            <person name="Pangilinan J."/>
            <person name="Larsson K.H."/>
            <person name="Matsuura K."/>
            <person name="Barry K."/>
            <person name="Labutti K."/>
            <person name="Kuo R."/>
            <person name="Ohm R.A."/>
            <person name="Bhattacharya S.S."/>
            <person name="Shirouzu T."/>
            <person name="Yoshinaga Y."/>
            <person name="Martin F.M."/>
            <person name="Grigoriev I.V."/>
            <person name="Hibbett D.S."/>
        </authorList>
    </citation>
    <scope>NUCLEOTIDE SEQUENCE [LARGE SCALE GENOMIC DNA]</scope>
    <source>
        <strain evidence="2 3">HHB10207 ss-3</strain>
    </source>
</reference>
<proteinExistence type="predicted"/>
<dbReference type="EMBL" id="KV428033">
    <property type="protein sequence ID" value="KZT40377.1"/>
    <property type="molecule type" value="Genomic_DNA"/>
</dbReference>
<gene>
    <name evidence="2" type="ORF">SISSUDRAFT_1044274</name>
</gene>
<dbReference type="AlphaFoldDB" id="A0A166F822"/>
<feature type="region of interest" description="Disordered" evidence="1">
    <location>
        <begin position="1"/>
        <end position="27"/>
    </location>
</feature>
<dbReference type="OrthoDB" id="2799606at2759"/>
<accession>A0A166F822</accession>
<sequence>MASGSAVAAEPPITQPPIQPQQSMKAAPASSVNGIRLTVNNWVACKADMMKRLQAEGLWDVTTGAEKMPPGTEVTPELVLWVEKDMRAMTKLMQNMANVDTLDAFKERRAAKMWENLVEIFESPNPPLLRQYRSFQYVDGSSMWAHMYRLDFIRLDLARLNRHISDEHHVARLLDSLPPSWTFVRDFCQRRNIAIGEIGQILLEEEANRQQDAIREARNFNAGNNSRTRASRHRRSTEGHRAGTRAATRASNFARERSERRNQVPAPIEVFCTH</sequence>
<evidence type="ECO:0000256" key="1">
    <source>
        <dbReference type="SAM" id="MobiDB-lite"/>
    </source>
</evidence>
<keyword evidence="3" id="KW-1185">Reference proteome</keyword>
<evidence type="ECO:0000313" key="2">
    <source>
        <dbReference type="EMBL" id="KZT40377.1"/>
    </source>
</evidence>
<organism evidence="2 3">
    <name type="scientific">Sistotremastrum suecicum HHB10207 ss-3</name>
    <dbReference type="NCBI Taxonomy" id="1314776"/>
    <lineage>
        <taxon>Eukaryota</taxon>
        <taxon>Fungi</taxon>
        <taxon>Dikarya</taxon>
        <taxon>Basidiomycota</taxon>
        <taxon>Agaricomycotina</taxon>
        <taxon>Agaricomycetes</taxon>
        <taxon>Sistotremastrales</taxon>
        <taxon>Sistotremastraceae</taxon>
        <taxon>Sistotremastrum</taxon>
    </lineage>
</organism>
<protein>
    <submittedName>
        <fullName evidence="2">Uncharacterized protein</fullName>
    </submittedName>
</protein>
<dbReference type="Pfam" id="PF14223">
    <property type="entry name" value="Retrotran_gag_2"/>
    <property type="match status" value="1"/>
</dbReference>
<feature type="region of interest" description="Disordered" evidence="1">
    <location>
        <begin position="217"/>
        <end position="274"/>
    </location>
</feature>
<dbReference type="Proteomes" id="UP000076798">
    <property type="component" value="Unassembled WGS sequence"/>
</dbReference>
<name>A0A166F822_9AGAM</name>